<keyword evidence="1" id="KW-0472">Membrane</keyword>
<gene>
    <name evidence="3" type="ORF">QR90_06860</name>
</gene>
<dbReference type="KEGG" id="dsw:QR90_06860"/>
<proteinExistence type="predicted"/>
<dbReference type="Proteomes" id="UP000030634">
    <property type="component" value="Chromosome"/>
</dbReference>
<feature type="signal peptide" evidence="2">
    <location>
        <begin position="1"/>
        <end position="23"/>
    </location>
</feature>
<protein>
    <submittedName>
        <fullName evidence="3">Uncharacterized protein</fullName>
    </submittedName>
</protein>
<reference evidence="4" key="1">
    <citation type="submission" date="2014-11" db="EMBL/GenBank/DDBJ databases">
        <title>Hymenobacter sp. DG25B genome submission.</title>
        <authorList>
            <person name="Jung H.-Y."/>
            <person name="Kim M.K."/>
            <person name="Srinivasan S."/>
            <person name="Lim S."/>
        </authorList>
    </citation>
    <scope>NUCLEOTIDE SEQUENCE [LARGE SCALE GENOMIC DNA]</scope>
    <source>
        <strain evidence="4">DY59</strain>
    </source>
</reference>
<organism evidence="3 4">
    <name type="scientific">Deinococcus radiopugnans</name>
    <dbReference type="NCBI Taxonomy" id="57497"/>
    <lineage>
        <taxon>Bacteria</taxon>
        <taxon>Thermotogati</taxon>
        <taxon>Deinococcota</taxon>
        <taxon>Deinococci</taxon>
        <taxon>Deinococcales</taxon>
        <taxon>Deinococcaceae</taxon>
        <taxon>Deinococcus</taxon>
    </lineage>
</organism>
<evidence type="ECO:0000256" key="2">
    <source>
        <dbReference type="SAM" id="SignalP"/>
    </source>
</evidence>
<dbReference type="EMBL" id="CP010028">
    <property type="protein sequence ID" value="AIZ44888.1"/>
    <property type="molecule type" value="Genomic_DNA"/>
</dbReference>
<feature type="transmembrane region" description="Helical" evidence="1">
    <location>
        <begin position="75"/>
        <end position="95"/>
    </location>
</feature>
<name>A0A0A7KK34_9DEIO</name>
<keyword evidence="1" id="KW-1133">Transmembrane helix</keyword>
<accession>A0A0A7KK34</accession>
<feature type="chain" id="PRO_5002030205" evidence="2">
    <location>
        <begin position="24"/>
        <end position="259"/>
    </location>
</feature>
<sequence>MLKRFLNPVTVLALLAWGGVAAAQSTDVLSAIDPTSWGKSPFYFGGFILLAIAAIKRAAEQEQFKKYGQITGNPWLWRGLAVVLGIGGAFGLSIANFGAELVLFGLVSPWTIVLFGLASSIVAMGGRDLLKQALGWIGGPNLPGAPVDATLTAPTEPAPPSGFEPLNLTVPGSTQGLMSVASFPGMGGPLVEAGLSALLTWVLTQLHLPPTAENIARLALKLGKVLPDLAFDGDAHLSWRNRAAILDVAEELKAMGGLK</sequence>
<evidence type="ECO:0000256" key="1">
    <source>
        <dbReference type="SAM" id="Phobius"/>
    </source>
</evidence>
<feature type="transmembrane region" description="Helical" evidence="1">
    <location>
        <begin position="101"/>
        <end position="124"/>
    </location>
</feature>
<feature type="transmembrane region" description="Helical" evidence="1">
    <location>
        <begin position="38"/>
        <end position="55"/>
    </location>
</feature>
<dbReference type="RefSeq" id="WP_039683325.1">
    <property type="nucleotide sequence ID" value="NZ_CP010028.1"/>
</dbReference>
<dbReference type="AlphaFoldDB" id="A0A0A7KK34"/>
<keyword evidence="2" id="KW-0732">Signal</keyword>
<keyword evidence="1" id="KW-0812">Transmembrane</keyword>
<evidence type="ECO:0000313" key="3">
    <source>
        <dbReference type="EMBL" id="AIZ44888.1"/>
    </source>
</evidence>
<dbReference type="HOGENOM" id="CLU_1072504_0_0_0"/>
<dbReference type="STRING" id="1182571.QR90_06860"/>
<evidence type="ECO:0000313" key="4">
    <source>
        <dbReference type="Proteomes" id="UP000030634"/>
    </source>
</evidence>